<evidence type="ECO:0000256" key="2">
    <source>
        <dbReference type="SAM" id="Phobius"/>
    </source>
</evidence>
<evidence type="ECO:0000313" key="4">
    <source>
        <dbReference type="Proteomes" id="UP001595833"/>
    </source>
</evidence>
<dbReference type="RefSeq" id="WP_344042813.1">
    <property type="nucleotide sequence ID" value="NZ_BAAAKE010000037.1"/>
</dbReference>
<sequence length="90" mass="9468">MVVHDGINISHNEDRGTGDAGTGKTGDEAASGSGPYPRSDGSPTGGFAAILGDRLKFRHLMALLIFTVIVLTVCLPGMSSVRVRRRGDTR</sequence>
<evidence type="ECO:0000256" key="1">
    <source>
        <dbReference type="SAM" id="MobiDB-lite"/>
    </source>
</evidence>
<keyword evidence="4" id="KW-1185">Reference proteome</keyword>
<feature type="transmembrane region" description="Helical" evidence="2">
    <location>
        <begin position="60"/>
        <end position="81"/>
    </location>
</feature>
<evidence type="ECO:0000313" key="3">
    <source>
        <dbReference type="EMBL" id="MFC5055553.1"/>
    </source>
</evidence>
<dbReference type="Proteomes" id="UP001595833">
    <property type="component" value="Unassembled WGS sequence"/>
</dbReference>
<proteinExistence type="predicted"/>
<feature type="region of interest" description="Disordered" evidence="1">
    <location>
        <begin position="1"/>
        <end position="43"/>
    </location>
</feature>
<comment type="caution">
    <text evidence="3">The sequence shown here is derived from an EMBL/GenBank/DDBJ whole genome shotgun (WGS) entry which is preliminary data.</text>
</comment>
<dbReference type="EMBL" id="JBHSJB010000015">
    <property type="protein sequence ID" value="MFC5055553.1"/>
    <property type="molecule type" value="Genomic_DNA"/>
</dbReference>
<name>A0ABV9XYT9_9PSEU</name>
<organism evidence="3 4">
    <name type="scientific">Saccharothrix xinjiangensis</name>
    <dbReference type="NCBI Taxonomy" id="204798"/>
    <lineage>
        <taxon>Bacteria</taxon>
        <taxon>Bacillati</taxon>
        <taxon>Actinomycetota</taxon>
        <taxon>Actinomycetes</taxon>
        <taxon>Pseudonocardiales</taxon>
        <taxon>Pseudonocardiaceae</taxon>
        <taxon>Saccharothrix</taxon>
    </lineage>
</organism>
<protein>
    <submittedName>
        <fullName evidence="3">Uncharacterized protein</fullName>
    </submittedName>
</protein>
<keyword evidence="2" id="KW-0472">Membrane</keyword>
<accession>A0ABV9XYT9</accession>
<keyword evidence="2" id="KW-1133">Transmembrane helix</keyword>
<keyword evidence="2" id="KW-0812">Transmembrane</keyword>
<gene>
    <name evidence="3" type="ORF">ACFPFM_17535</name>
</gene>
<reference evidence="4" key="1">
    <citation type="journal article" date="2019" name="Int. J. Syst. Evol. Microbiol.">
        <title>The Global Catalogue of Microorganisms (GCM) 10K type strain sequencing project: providing services to taxonomists for standard genome sequencing and annotation.</title>
        <authorList>
            <consortium name="The Broad Institute Genomics Platform"/>
            <consortium name="The Broad Institute Genome Sequencing Center for Infectious Disease"/>
            <person name="Wu L."/>
            <person name="Ma J."/>
        </authorList>
    </citation>
    <scope>NUCLEOTIDE SEQUENCE [LARGE SCALE GENOMIC DNA]</scope>
    <source>
        <strain evidence="4">KCTC 12848</strain>
    </source>
</reference>